<reference evidence="2" key="1">
    <citation type="submission" date="2021-02" db="EMBL/GenBank/DDBJ databases">
        <authorList>
            <person name="Steward A R."/>
        </authorList>
    </citation>
    <scope>NUCLEOTIDE SEQUENCE</scope>
</reference>
<organism evidence="2 3">
    <name type="scientific">Pieris macdunnoughi</name>
    <dbReference type="NCBI Taxonomy" id="345717"/>
    <lineage>
        <taxon>Eukaryota</taxon>
        <taxon>Metazoa</taxon>
        <taxon>Ecdysozoa</taxon>
        <taxon>Arthropoda</taxon>
        <taxon>Hexapoda</taxon>
        <taxon>Insecta</taxon>
        <taxon>Pterygota</taxon>
        <taxon>Neoptera</taxon>
        <taxon>Endopterygota</taxon>
        <taxon>Lepidoptera</taxon>
        <taxon>Glossata</taxon>
        <taxon>Ditrysia</taxon>
        <taxon>Papilionoidea</taxon>
        <taxon>Pieridae</taxon>
        <taxon>Pierinae</taxon>
        <taxon>Pieris</taxon>
    </lineage>
</organism>
<keyword evidence="3" id="KW-1185">Reference proteome</keyword>
<protein>
    <submittedName>
        <fullName evidence="2">Uncharacterized protein</fullName>
    </submittedName>
</protein>
<comment type="caution">
    <text evidence="2">The sequence shown here is derived from an EMBL/GenBank/DDBJ whole genome shotgun (WGS) entry which is preliminary data.</text>
</comment>
<sequence>MAYVAKPLSIKHTAAKIQRTLDLLPEWLDKWRHHEPDQDSGDHLRPRPPDRLRYPRELFSAGTDNTRAGTAAVTAGRLVGPPPLG</sequence>
<evidence type="ECO:0000313" key="3">
    <source>
        <dbReference type="Proteomes" id="UP000663880"/>
    </source>
</evidence>
<evidence type="ECO:0000256" key="1">
    <source>
        <dbReference type="SAM" id="MobiDB-lite"/>
    </source>
</evidence>
<feature type="region of interest" description="Disordered" evidence="1">
    <location>
        <begin position="32"/>
        <end position="85"/>
    </location>
</feature>
<evidence type="ECO:0000313" key="2">
    <source>
        <dbReference type="EMBL" id="CAF4790479.1"/>
    </source>
</evidence>
<feature type="compositionally biased region" description="Basic and acidic residues" evidence="1">
    <location>
        <begin position="32"/>
        <end position="56"/>
    </location>
</feature>
<feature type="compositionally biased region" description="Low complexity" evidence="1">
    <location>
        <begin position="66"/>
        <end position="79"/>
    </location>
</feature>
<dbReference type="OrthoDB" id="7488983at2759"/>
<name>A0A821NLT9_9NEOP</name>
<gene>
    <name evidence="2" type="ORF">PMACD_LOCUS2868</name>
</gene>
<proteinExistence type="predicted"/>
<dbReference type="AlphaFoldDB" id="A0A821NLT9"/>
<dbReference type="EMBL" id="CAJOBZ010000005">
    <property type="protein sequence ID" value="CAF4790479.1"/>
    <property type="molecule type" value="Genomic_DNA"/>
</dbReference>
<dbReference type="Proteomes" id="UP000663880">
    <property type="component" value="Unassembled WGS sequence"/>
</dbReference>
<accession>A0A821NLT9</accession>